<evidence type="ECO:0000256" key="4">
    <source>
        <dbReference type="ARBA" id="ARBA00022801"/>
    </source>
</evidence>
<comment type="catalytic activity">
    <reaction evidence="1">
        <text>Random hydrolysis of (1-&gt;4)-beta-D-mannosidic linkages in mannans, galactomannans and glucomannans.</text>
        <dbReference type="EC" id="3.2.1.78"/>
    </reaction>
</comment>
<dbReference type="InterPro" id="IPR001547">
    <property type="entry name" value="Glyco_hydro_5"/>
</dbReference>
<dbReference type="Gene3D" id="3.20.20.80">
    <property type="entry name" value="Glycosidases"/>
    <property type="match status" value="1"/>
</dbReference>
<dbReference type="GO" id="GO:0016985">
    <property type="term" value="F:mannan endo-1,4-beta-mannosidase activity"/>
    <property type="evidence" value="ECO:0007669"/>
    <property type="project" value="UniProtKB-EC"/>
</dbReference>
<dbReference type="InterPro" id="IPR017853">
    <property type="entry name" value="GH"/>
</dbReference>
<protein>
    <recommendedName>
        <fullName evidence="3">mannan endo-1,4-beta-mannosidase</fullName>
        <ecNumber evidence="3">3.2.1.78</ecNumber>
    </recommendedName>
</protein>
<dbReference type="Pfam" id="PF26410">
    <property type="entry name" value="GH5_mannosidase"/>
    <property type="match status" value="1"/>
</dbReference>
<dbReference type="PANTHER" id="PTHR31451:SF60">
    <property type="entry name" value="MANNAN ENDO-1,4-BETA-MANNOSIDASE 1"/>
    <property type="match status" value="1"/>
</dbReference>
<dbReference type="GO" id="GO:0000272">
    <property type="term" value="P:polysaccharide catabolic process"/>
    <property type="evidence" value="ECO:0007669"/>
    <property type="project" value="InterPro"/>
</dbReference>
<keyword evidence="6" id="KW-0732">Signal</keyword>
<feature type="chain" id="PRO_5043564450" description="mannan endo-1,4-beta-mannosidase" evidence="6">
    <location>
        <begin position="19"/>
        <end position="352"/>
    </location>
</feature>
<comment type="similarity">
    <text evidence="2">Belongs to the glycosyl hydrolase 5 (cellulase A) family.</text>
</comment>
<evidence type="ECO:0000256" key="3">
    <source>
        <dbReference type="ARBA" id="ARBA00012706"/>
    </source>
</evidence>
<proteinExistence type="inferred from homology"/>
<evidence type="ECO:0000256" key="5">
    <source>
        <dbReference type="ARBA" id="ARBA00023295"/>
    </source>
</evidence>
<gene>
    <name evidence="8" type="primary">MAN7_1</name>
    <name evidence="8" type="ORF">CFP56_037939</name>
</gene>
<keyword evidence="9" id="KW-1185">Reference proteome</keyword>
<organism evidence="8 9">
    <name type="scientific">Quercus suber</name>
    <name type="common">Cork oak</name>
    <dbReference type="NCBI Taxonomy" id="58331"/>
    <lineage>
        <taxon>Eukaryota</taxon>
        <taxon>Viridiplantae</taxon>
        <taxon>Streptophyta</taxon>
        <taxon>Embryophyta</taxon>
        <taxon>Tracheophyta</taxon>
        <taxon>Spermatophyta</taxon>
        <taxon>Magnoliopsida</taxon>
        <taxon>eudicotyledons</taxon>
        <taxon>Gunneridae</taxon>
        <taxon>Pentapetalae</taxon>
        <taxon>rosids</taxon>
        <taxon>fabids</taxon>
        <taxon>Fagales</taxon>
        <taxon>Fagaceae</taxon>
        <taxon>Quercus</taxon>
    </lineage>
</organism>
<name>A0AAW0J3U0_QUESU</name>
<dbReference type="PANTHER" id="PTHR31451">
    <property type="match status" value="1"/>
</dbReference>
<keyword evidence="4" id="KW-0378">Hydrolase</keyword>
<dbReference type="InterPro" id="IPR045053">
    <property type="entry name" value="MAN-like"/>
</dbReference>
<reference evidence="8 9" key="1">
    <citation type="journal article" date="2018" name="Sci. Data">
        <title>The draft genome sequence of cork oak.</title>
        <authorList>
            <person name="Ramos A.M."/>
            <person name="Usie A."/>
            <person name="Barbosa P."/>
            <person name="Barros P.M."/>
            <person name="Capote T."/>
            <person name="Chaves I."/>
            <person name="Simoes F."/>
            <person name="Abreu I."/>
            <person name="Carrasquinho I."/>
            <person name="Faro C."/>
            <person name="Guimaraes J.B."/>
            <person name="Mendonca D."/>
            <person name="Nobrega F."/>
            <person name="Rodrigues L."/>
            <person name="Saibo N.J.M."/>
            <person name="Varela M.C."/>
            <person name="Egas C."/>
            <person name="Matos J."/>
            <person name="Miguel C.M."/>
            <person name="Oliveira M.M."/>
            <person name="Ricardo C.P."/>
            <person name="Goncalves S."/>
        </authorList>
    </citation>
    <scope>NUCLEOTIDE SEQUENCE [LARGE SCALE GENOMIC DNA]</scope>
    <source>
        <strain evidence="9">cv. HL8</strain>
    </source>
</reference>
<accession>A0AAW0J3U0</accession>
<sequence length="352" mass="39120">MKQLSVAFFVLLLIQNYGILPHADPNDGFVTTKGMQLMLNGRPYHANGFNAYWMVYVAFDPSQRDKVSTAFQDAKENGLTIARTWAFSDGGVRPLQSSPGSYNEQMFQLVLSLVNNYADFGGKKQYVDWARGQGQSVTSDDDFFTNSVVKGYYKNNIKTVLTRRNSLTGIAYKDDPTIMAWELINEPRCPSDISGKTIQQRSNPNKIQVGTDFITNNQIPSIDFATVHAYPDQWYGSKLPGSSDESQLSFLTSWVNDHIQDAQNIIHKPVLFTEFGKSLKSSGIAQRDQLFKTIYSTIYLSASCGGAAVGGLFWQLLAAGMDATRDGYEVIISENSSTTILIAQESQKLSKI</sequence>
<evidence type="ECO:0000256" key="2">
    <source>
        <dbReference type="ARBA" id="ARBA00005641"/>
    </source>
</evidence>
<evidence type="ECO:0000256" key="6">
    <source>
        <dbReference type="SAM" id="SignalP"/>
    </source>
</evidence>
<dbReference type="EMBL" id="PKMF04000710">
    <property type="protein sequence ID" value="KAK7821152.1"/>
    <property type="molecule type" value="Genomic_DNA"/>
</dbReference>
<comment type="caution">
    <text evidence="8">The sequence shown here is derived from an EMBL/GenBank/DDBJ whole genome shotgun (WGS) entry which is preliminary data.</text>
</comment>
<keyword evidence="5" id="KW-0326">Glycosidase</keyword>
<dbReference type="SUPFAM" id="SSF51445">
    <property type="entry name" value="(Trans)glycosidases"/>
    <property type="match status" value="1"/>
</dbReference>
<feature type="signal peptide" evidence="6">
    <location>
        <begin position="1"/>
        <end position="18"/>
    </location>
</feature>
<evidence type="ECO:0000313" key="9">
    <source>
        <dbReference type="Proteomes" id="UP000237347"/>
    </source>
</evidence>
<feature type="domain" description="Glycoside hydrolase family 5" evidence="7">
    <location>
        <begin position="29"/>
        <end position="316"/>
    </location>
</feature>
<dbReference type="Proteomes" id="UP000237347">
    <property type="component" value="Unassembled WGS sequence"/>
</dbReference>
<evidence type="ECO:0000313" key="8">
    <source>
        <dbReference type="EMBL" id="KAK7821152.1"/>
    </source>
</evidence>
<dbReference type="AlphaFoldDB" id="A0AAW0J3U0"/>
<evidence type="ECO:0000256" key="1">
    <source>
        <dbReference type="ARBA" id="ARBA00001678"/>
    </source>
</evidence>
<evidence type="ECO:0000259" key="7">
    <source>
        <dbReference type="Pfam" id="PF26410"/>
    </source>
</evidence>
<dbReference type="EC" id="3.2.1.78" evidence="3"/>